<reference evidence="4 5" key="1">
    <citation type="journal article" date="2011" name="Stand. Genomic Sci.">
        <title>Complete genome sequence of Weeksella virosa type strain (9751).</title>
        <authorList>
            <person name="Lang E."/>
            <person name="Teshima H."/>
            <person name="Lucas S."/>
            <person name="Lapidus A."/>
            <person name="Hammon N."/>
            <person name="Deshpande S."/>
            <person name="Nolan M."/>
            <person name="Cheng J.F."/>
            <person name="Pitluck S."/>
            <person name="Liolios K."/>
            <person name="Pagani I."/>
            <person name="Mikhailova N."/>
            <person name="Ivanova N."/>
            <person name="Mavromatis K."/>
            <person name="Pati A."/>
            <person name="Tapia R."/>
            <person name="Han C."/>
            <person name="Goodwin L."/>
            <person name="Chen A."/>
            <person name="Palaniappan K."/>
            <person name="Land M."/>
            <person name="Hauser L."/>
            <person name="Chang Y.J."/>
            <person name="Jeffries C.D."/>
            <person name="Brambilla E.M."/>
            <person name="Kopitz M."/>
            <person name="Rohde M."/>
            <person name="Goker M."/>
            <person name="Tindall B.J."/>
            <person name="Detter J.C."/>
            <person name="Woyke T."/>
            <person name="Bristow J."/>
            <person name="Eisen J.A."/>
            <person name="Markowitz V."/>
            <person name="Hugenholtz P."/>
            <person name="Klenk H.P."/>
            <person name="Kyrpides N.C."/>
        </authorList>
    </citation>
    <scope>NUCLEOTIDE SEQUENCE [LARGE SCALE GENOMIC DNA]</scope>
    <source>
        <strain evidence="5">ATCC 43766 / DSM 16922 / JCM 21250 / NBRC 16016 / NCTC 11634 / CL345/78</strain>
    </source>
</reference>
<dbReference type="GO" id="GO:0009295">
    <property type="term" value="C:nucleoid"/>
    <property type="evidence" value="ECO:0007669"/>
    <property type="project" value="TreeGrafter"/>
</dbReference>
<dbReference type="PROSITE" id="PS50935">
    <property type="entry name" value="SSB"/>
    <property type="match status" value="1"/>
</dbReference>
<keyword evidence="5" id="KW-1185">Reference proteome</keyword>
<evidence type="ECO:0000256" key="1">
    <source>
        <dbReference type="ARBA" id="ARBA00023125"/>
    </source>
</evidence>
<evidence type="ECO:0000256" key="3">
    <source>
        <dbReference type="PIRNR" id="PIRNR002070"/>
    </source>
</evidence>
<dbReference type="HOGENOM" id="CLU_078758_2_3_10"/>
<evidence type="ECO:0000313" key="5">
    <source>
        <dbReference type="Proteomes" id="UP000008641"/>
    </source>
</evidence>
<dbReference type="PIRSF" id="PIRSF002070">
    <property type="entry name" value="SSB"/>
    <property type="match status" value="1"/>
</dbReference>
<dbReference type="eggNOG" id="COG0629">
    <property type="taxonomic scope" value="Bacteria"/>
</dbReference>
<comment type="subunit">
    <text evidence="2">Homotetramer.</text>
</comment>
<reference evidence="5" key="2">
    <citation type="journal article" date="2011" name="Stand. Genomic Sci.">
        <title>Complete genome sequence of Weeksella virosa type strain (9751T).</title>
        <authorList>
            <person name="Lang E."/>
            <person name="Teshima H."/>
            <person name="Lucas S."/>
            <person name="Lapidus A."/>
            <person name="Hammon N."/>
            <person name="Deshpande S."/>
            <person name="Nolan M."/>
            <person name="Cheng J."/>
            <person name="Pitluck S."/>
            <person name="Liolios K."/>
            <person name="Pagani I."/>
            <person name="Mikhailova N."/>
            <person name="Ivanova N."/>
            <person name="Mavromatis K."/>
            <person name="Pati A."/>
            <person name="Tapia R."/>
            <person name="Han C."/>
            <person name="Goodwin L."/>
            <person name="Chen A."/>
            <person name="Palaniappan K."/>
            <person name="Land M."/>
            <person name="Hauser L."/>
            <person name="Chang Y."/>
            <person name="Jeffries C."/>
            <person name="Brambilla E."/>
            <person name="Kopitz M."/>
            <person name="Rohde M."/>
            <person name="Goker M."/>
            <person name="Tindall B."/>
            <person name="Detter J."/>
            <person name="Woyke T."/>
            <person name="Bristow J."/>
            <person name="Eisen J."/>
            <person name="Markowitz V."/>
            <person name="Hugenholtz P."/>
            <person name="Klenk H."/>
            <person name="Kyrpides N."/>
        </authorList>
    </citation>
    <scope>NUCLEOTIDE SEQUENCE [LARGE SCALE GENOMIC DNA]</scope>
    <source>
        <strain evidence="5">ATCC 43766 / DSM 16922 / JCM 21250 / NBRC 16016 / NCTC 11634 / CL345/78</strain>
    </source>
</reference>
<dbReference type="OrthoDB" id="9809878at2"/>
<dbReference type="AlphaFoldDB" id="F0P2C4"/>
<comment type="caution">
    <text evidence="2">Lacks conserved residue(s) required for the propagation of feature annotation.</text>
</comment>
<dbReference type="RefSeq" id="WP_013597132.1">
    <property type="nucleotide sequence ID" value="NC_015144.1"/>
</dbReference>
<proteinExistence type="inferred from homology"/>
<dbReference type="Pfam" id="PF00436">
    <property type="entry name" value="SSB"/>
    <property type="match status" value="1"/>
</dbReference>
<dbReference type="NCBIfam" id="TIGR00621">
    <property type="entry name" value="ssb"/>
    <property type="match status" value="1"/>
</dbReference>
<dbReference type="CDD" id="cd04496">
    <property type="entry name" value="SSB_OBF"/>
    <property type="match status" value="1"/>
</dbReference>
<dbReference type="GO" id="GO:0003697">
    <property type="term" value="F:single-stranded DNA binding"/>
    <property type="evidence" value="ECO:0007669"/>
    <property type="project" value="UniProtKB-UniRule"/>
</dbReference>
<dbReference type="STRING" id="865938.Weevi_0007"/>
<dbReference type="PANTHER" id="PTHR10302:SF0">
    <property type="entry name" value="SINGLE-STRANDED DNA-BINDING PROTEIN, MITOCHONDRIAL"/>
    <property type="match status" value="1"/>
</dbReference>
<protein>
    <recommendedName>
        <fullName evidence="2 3">Single-stranded DNA-binding protein</fullName>
        <shortName evidence="2">SSB</shortName>
    </recommendedName>
</protein>
<dbReference type="SUPFAM" id="SSF50249">
    <property type="entry name" value="Nucleic acid-binding proteins"/>
    <property type="match status" value="1"/>
</dbReference>
<dbReference type="Proteomes" id="UP000008641">
    <property type="component" value="Chromosome"/>
</dbReference>
<dbReference type="KEGG" id="wvi:Weevi_0007"/>
<evidence type="ECO:0000256" key="2">
    <source>
        <dbReference type="HAMAP-Rule" id="MF_00984"/>
    </source>
</evidence>
<dbReference type="HAMAP" id="MF_00984">
    <property type="entry name" value="SSB"/>
    <property type="match status" value="1"/>
</dbReference>
<gene>
    <name evidence="4" type="ordered locus">Weevi_0007</name>
</gene>
<organism evidence="4 5">
    <name type="scientific">Weeksella virosa (strain ATCC 43766 / DSM 16922 / JCM 21250 / CCUG 30538 / CDC 9751 / IAM 14551 / NBRC 16016 / NCTC 11634 / CL345/78)</name>
    <dbReference type="NCBI Taxonomy" id="865938"/>
    <lineage>
        <taxon>Bacteria</taxon>
        <taxon>Pseudomonadati</taxon>
        <taxon>Bacteroidota</taxon>
        <taxon>Flavobacteriia</taxon>
        <taxon>Flavobacteriales</taxon>
        <taxon>Weeksellaceae</taxon>
        <taxon>Weeksella</taxon>
    </lineage>
</organism>
<dbReference type="EMBL" id="CP002455">
    <property type="protein sequence ID" value="ADX66736.1"/>
    <property type="molecule type" value="Genomic_DNA"/>
</dbReference>
<dbReference type="PANTHER" id="PTHR10302">
    <property type="entry name" value="SINGLE-STRANDED DNA-BINDING PROTEIN"/>
    <property type="match status" value="1"/>
</dbReference>
<evidence type="ECO:0000313" key="4">
    <source>
        <dbReference type="EMBL" id="ADX66736.1"/>
    </source>
</evidence>
<accession>F0P2C4</accession>
<dbReference type="GO" id="GO:0006260">
    <property type="term" value="P:DNA replication"/>
    <property type="evidence" value="ECO:0007669"/>
    <property type="project" value="InterPro"/>
</dbReference>
<name>F0P2C4_WEEVC</name>
<dbReference type="InterPro" id="IPR011344">
    <property type="entry name" value="ssDNA-bd"/>
</dbReference>
<dbReference type="InterPro" id="IPR012340">
    <property type="entry name" value="NA-bd_OB-fold"/>
</dbReference>
<keyword evidence="1 2" id="KW-0238">DNA-binding</keyword>
<dbReference type="InterPro" id="IPR000424">
    <property type="entry name" value="Primosome_PriB/ssb"/>
</dbReference>
<dbReference type="Gene3D" id="2.40.50.140">
    <property type="entry name" value="Nucleic acid-binding proteins"/>
    <property type="match status" value="1"/>
</dbReference>
<sequence length="108" mass="12233">MKSLRNKVQLIGHVGNTPEVKQMANNRKMAKFSLATNDSYTNQQGEKITQTEWHSLVVWGKLAEVVEQHVTKGKELVIEGKLTYNSYEDANGVKRTNAEIIVHELLLL</sequence>